<name>A0A1W9S261_9BACT</name>
<protein>
    <submittedName>
        <fullName evidence="1">Uncharacterized protein</fullName>
    </submittedName>
</protein>
<proteinExistence type="predicted"/>
<dbReference type="Proteomes" id="UP000192611">
    <property type="component" value="Unassembled WGS sequence"/>
</dbReference>
<organism evidence="1 2">
    <name type="scientific">Candidatus Coatesbacteria bacterium 4484_99</name>
    <dbReference type="NCBI Taxonomy" id="1970774"/>
    <lineage>
        <taxon>Bacteria</taxon>
        <taxon>Candidatus Coatesiibacteriota</taxon>
    </lineage>
</organism>
<dbReference type="AlphaFoldDB" id="A0A1W9S261"/>
<evidence type="ECO:0000313" key="2">
    <source>
        <dbReference type="Proteomes" id="UP000192611"/>
    </source>
</evidence>
<evidence type="ECO:0000313" key="1">
    <source>
        <dbReference type="EMBL" id="OQX90894.1"/>
    </source>
</evidence>
<reference evidence="2" key="1">
    <citation type="submission" date="2017-03" db="EMBL/GenBank/DDBJ databases">
        <title>Novel pathways for hydrocarbon cycling and metabolic interdependencies in hydrothermal sediment communities.</title>
        <authorList>
            <person name="Dombrowski N."/>
            <person name="Seitz K."/>
            <person name="Teske A."/>
            <person name="Baker B."/>
        </authorList>
    </citation>
    <scope>NUCLEOTIDE SEQUENCE [LARGE SCALE GENOMIC DNA]</scope>
</reference>
<accession>A0A1W9S261</accession>
<comment type="caution">
    <text evidence="1">The sequence shown here is derived from an EMBL/GenBank/DDBJ whole genome shotgun (WGS) entry which is preliminary data.</text>
</comment>
<sequence>MPLSLYVLADSVNMGFRTGTNFGAYSYDGCVIFTWAREDRSLGVLDIEITGTTVKDLYSKGINQFTSDYPTVSVSDNIAIISYPDEENKLRFSFYKVLSNGKLKYLGKQITSERAVGGISSTALDDLLFISISGENREPSVLCYEVDRDRVELKTQEVLLGEACVTEPRLAVMDDYLYVTWVDPRGAIHIRAFQIKSGGASLIDKGERSLMLYTETEGVENIAPSDVVSDGEMLFLSWRDTRDDYLHIRSFNPSGSSLGNYIDETIVRESLSKYRILNLNGELWVFWVADGGNMGKKFNPSYPVYATKIE</sequence>
<dbReference type="EMBL" id="NATQ01000022">
    <property type="protein sequence ID" value="OQX90894.1"/>
    <property type="molecule type" value="Genomic_DNA"/>
</dbReference>
<gene>
    <name evidence="1" type="ORF">B6D57_01730</name>
</gene>